<reference evidence="1 2" key="1">
    <citation type="submission" date="2016-10" db="EMBL/GenBank/DDBJ databases">
        <authorList>
            <person name="de Groot N.N."/>
        </authorList>
    </citation>
    <scope>NUCLEOTIDE SEQUENCE [LARGE SCALE GENOMIC DNA]</scope>
    <source>
        <strain evidence="1 2">DSM 22274</strain>
    </source>
</reference>
<evidence type="ECO:0000313" key="1">
    <source>
        <dbReference type="EMBL" id="SEE82490.1"/>
    </source>
</evidence>
<dbReference type="Proteomes" id="UP000182725">
    <property type="component" value="Unassembled WGS sequence"/>
</dbReference>
<dbReference type="AlphaFoldDB" id="A0A1H5LZU1"/>
<organism evidence="1 2">
    <name type="scientific">Arthrobacter alpinus</name>
    <dbReference type="NCBI Taxonomy" id="656366"/>
    <lineage>
        <taxon>Bacteria</taxon>
        <taxon>Bacillati</taxon>
        <taxon>Actinomycetota</taxon>
        <taxon>Actinomycetes</taxon>
        <taxon>Micrococcales</taxon>
        <taxon>Micrococcaceae</taxon>
        <taxon>Arthrobacter</taxon>
    </lineage>
</organism>
<evidence type="ECO:0008006" key="3">
    <source>
        <dbReference type="Google" id="ProtNLM"/>
    </source>
</evidence>
<proteinExistence type="predicted"/>
<evidence type="ECO:0000313" key="2">
    <source>
        <dbReference type="Proteomes" id="UP000182725"/>
    </source>
</evidence>
<accession>A0A1H5LZU1</accession>
<gene>
    <name evidence="1" type="ORF">SAMN04489740_2685</name>
</gene>
<protein>
    <recommendedName>
        <fullName evidence="3">Tail terminator</fullName>
    </recommendedName>
</protein>
<name>A0A1H5LZU1_9MICC</name>
<sequence>MGDLVLFADVEDDLRQHFNATLPGFGFGQPSYVKRPATLPESFIYIHRTGGPRRDMVTDQPQLTIECYGRSKSSPDESLAFRVAQFVRSLMNALEGNLLGGNQVDSVNEFSGAYNDPDPLAPTHARFTATYQLAVRGEVL</sequence>
<dbReference type="EMBL" id="FNTV01000001">
    <property type="protein sequence ID" value="SEE82490.1"/>
    <property type="molecule type" value="Genomic_DNA"/>
</dbReference>
<dbReference type="RefSeq" id="WP_074711974.1">
    <property type="nucleotide sequence ID" value="NZ_FNTV01000001.1"/>
</dbReference>